<evidence type="ECO:0000256" key="4">
    <source>
        <dbReference type="ARBA" id="ARBA00031929"/>
    </source>
</evidence>
<dbReference type="SUPFAM" id="SSF48371">
    <property type="entry name" value="ARM repeat"/>
    <property type="match status" value="2"/>
</dbReference>
<dbReference type="PANTHER" id="PTHR13102:SF0">
    <property type="entry name" value="NUCLEOLAR PROTEIN 9"/>
    <property type="match status" value="1"/>
</dbReference>
<proteinExistence type="predicted"/>
<dbReference type="PANTHER" id="PTHR13102">
    <property type="entry name" value="NUCLEOLAR PROTEIN 9"/>
    <property type="match status" value="1"/>
</dbReference>
<dbReference type="GO" id="GO:0000447">
    <property type="term" value="P:endonucleolytic cleavage in ITS1 to separate SSU-rRNA from 5.8S rRNA and LSU-rRNA from tricistronic rRNA transcript (SSU-rRNA, 5.8S rRNA, LSU-rRNA)"/>
    <property type="evidence" value="ECO:0007669"/>
    <property type="project" value="TreeGrafter"/>
</dbReference>
<name>A0A4R0RTB8_9APHY</name>
<evidence type="ECO:0000256" key="2">
    <source>
        <dbReference type="ARBA" id="ARBA00022737"/>
    </source>
</evidence>
<evidence type="ECO:0000313" key="7">
    <source>
        <dbReference type="Proteomes" id="UP000292702"/>
    </source>
</evidence>
<keyword evidence="7" id="KW-1185">Reference proteome</keyword>
<gene>
    <name evidence="6" type="primary">NOP9</name>
    <name evidence="6" type="ORF">EIP91_003233</name>
</gene>
<feature type="compositionally biased region" description="Basic and acidic residues" evidence="5">
    <location>
        <begin position="744"/>
        <end position="760"/>
    </location>
</feature>
<dbReference type="InterPro" id="IPR016024">
    <property type="entry name" value="ARM-type_fold"/>
</dbReference>
<evidence type="ECO:0000256" key="3">
    <source>
        <dbReference type="ARBA" id="ARBA00030932"/>
    </source>
</evidence>
<dbReference type="GO" id="GO:0003723">
    <property type="term" value="F:RNA binding"/>
    <property type="evidence" value="ECO:0007669"/>
    <property type="project" value="InterPro"/>
</dbReference>
<feature type="region of interest" description="Disordered" evidence="5">
    <location>
        <begin position="1"/>
        <end position="54"/>
    </location>
</feature>
<dbReference type="EMBL" id="RWJN01000020">
    <property type="protein sequence ID" value="TCD70472.1"/>
    <property type="molecule type" value="Genomic_DNA"/>
</dbReference>
<dbReference type="Pfam" id="PF22493">
    <property type="entry name" value="PUF_NOP9"/>
    <property type="match status" value="1"/>
</dbReference>
<feature type="region of interest" description="Disordered" evidence="5">
    <location>
        <begin position="500"/>
        <end position="525"/>
    </location>
</feature>
<dbReference type="Gene3D" id="1.25.10.10">
    <property type="entry name" value="Leucine-rich Repeat Variant"/>
    <property type="match status" value="3"/>
</dbReference>
<reference evidence="6 7" key="1">
    <citation type="submission" date="2018-11" db="EMBL/GenBank/DDBJ databases">
        <title>Genome assembly of Steccherinum ochraceum LE-BIN_3174, the white-rot fungus of the Steccherinaceae family (The Residual Polyporoid clade, Polyporales, Basidiomycota).</title>
        <authorList>
            <person name="Fedorova T.V."/>
            <person name="Glazunova O.A."/>
            <person name="Landesman E.O."/>
            <person name="Moiseenko K.V."/>
            <person name="Psurtseva N.V."/>
            <person name="Savinova O.S."/>
            <person name="Shakhova N.V."/>
            <person name="Tyazhelova T.V."/>
            <person name="Vasina D.V."/>
        </authorList>
    </citation>
    <scope>NUCLEOTIDE SEQUENCE [LARGE SCALE GENOMIC DNA]</scope>
    <source>
        <strain evidence="6 7">LE-BIN_3174</strain>
    </source>
</reference>
<protein>
    <recommendedName>
        <fullName evidence="1">Nucleolar protein 9</fullName>
    </recommendedName>
    <alternativeName>
        <fullName evidence="3 4">Pumilio domain-containing protein NOP9</fullName>
    </alternativeName>
</protein>
<comment type="caution">
    <text evidence="6">The sequence shown here is derived from an EMBL/GenBank/DDBJ whole genome shotgun (WGS) entry which is preliminary data.</text>
</comment>
<sequence length="783" mass="86216">MPRENRKRGKKHKKSAADEDTQGYAPPHIDEPIQEAGPSWITPAPAKSAQEDREAPFGYVDSEVKAYFRTVDVQIREWQDEHELPEGQDSDPNEDRRLFFAAALNEMSDKEKQLATDPDCSGILERMAYSMDDFARRVFMDRLSGSYEELFKHRFASHVCQTFLTVAGDTIAREYRGVLPSSPENEDSGELRTLSQLVEDLCEEIIPVVSSLVLDSFASHVVRALLSLLAPSLDPQSQHGQSNIRSKKSAAFKAKQGPLKSVFTANDPAATAAGTSLRPDKFKELIRRFVVDIRTKLGENEIRALAASQVASPVLKMLLEAEAEENMADEPGSLMDTVLAGLVSALHANGNAKPDASDYVGTLLRDPTSSHLLETLVSRSPPKVFDVLWATYFQGKLGRLAAHPVANFVVAKALLRLEASQLAEACDELNPAATKILKSSRVGIFRALVDRAASLHCEEAAVLQTIVTAFGIDNDEDRKQLVACVLRLLPIQEYRLIQGKEETQDPGPSHGKQRSQKKAEDPSEPKTQGALLLQSLLSLPAPHNQAVIDSISSNSLEELLAMSSHVTSSRVFDALLDSPAVPIKAKRQFVLKFLGHFHILVDDRIGSRVGDRCWAYADPYLKEKIARSLIPHEQFLAGSFYGKFFARRLNLQLLRKDTEKWKSMQSSSKPPPPASATKTAEASLPDAGQSTRDDKRKRKRPGKEGDEIDQLFNTALGKKTKKAGITQTVDEAAEESARAGAAEQDEKQTAPKTGHDKALDDVLGAIQAAPKSEVRSKKKKRVK</sequence>
<dbReference type="GO" id="GO:0030688">
    <property type="term" value="C:preribosome, small subunit precursor"/>
    <property type="evidence" value="ECO:0007669"/>
    <property type="project" value="TreeGrafter"/>
</dbReference>
<dbReference type="STRING" id="92696.A0A4R0RTB8"/>
<feature type="compositionally biased region" description="Basic residues" evidence="5">
    <location>
        <begin position="1"/>
        <end position="14"/>
    </location>
</feature>
<evidence type="ECO:0000256" key="1">
    <source>
        <dbReference type="ARBA" id="ARBA00016427"/>
    </source>
</evidence>
<organism evidence="6 7">
    <name type="scientific">Steccherinum ochraceum</name>
    <dbReference type="NCBI Taxonomy" id="92696"/>
    <lineage>
        <taxon>Eukaryota</taxon>
        <taxon>Fungi</taxon>
        <taxon>Dikarya</taxon>
        <taxon>Basidiomycota</taxon>
        <taxon>Agaricomycotina</taxon>
        <taxon>Agaricomycetes</taxon>
        <taxon>Polyporales</taxon>
        <taxon>Steccherinaceae</taxon>
        <taxon>Steccherinum</taxon>
    </lineage>
</organism>
<dbReference type="InterPro" id="IPR001313">
    <property type="entry name" value="Pumilio_RNA-bd_rpt"/>
</dbReference>
<dbReference type="GO" id="GO:0005730">
    <property type="term" value="C:nucleolus"/>
    <property type="evidence" value="ECO:0007669"/>
    <property type="project" value="TreeGrafter"/>
</dbReference>
<dbReference type="GO" id="GO:0000480">
    <property type="term" value="P:endonucleolytic cleavage in 5'-ETS of tricistronic rRNA transcript (SSU-rRNA, 5.8S rRNA, LSU-rRNA)"/>
    <property type="evidence" value="ECO:0007669"/>
    <property type="project" value="TreeGrafter"/>
</dbReference>
<feature type="region of interest" description="Disordered" evidence="5">
    <location>
        <begin position="661"/>
        <end position="783"/>
    </location>
</feature>
<dbReference type="SMART" id="SM00025">
    <property type="entry name" value="Pumilio"/>
    <property type="match status" value="4"/>
</dbReference>
<accession>A0A4R0RTB8</accession>
<evidence type="ECO:0000313" key="6">
    <source>
        <dbReference type="EMBL" id="TCD70472.1"/>
    </source>
</evidence>
<dbReference type="GO" id="GO:0000472">
    <property type="term" value="P:endonucleolytic cleavage to generate mature 5'-end of SSU-rRNA from (SSU-rRNA, 5.8S rRNA, LSU-rRNA)"/>
    <property type="evidence" value="ECO:0007669"/>
    <property type="project" value="TreeGrafter"/>
</dbReference>
<dbReference type="InterPro" id="IPR011989">
    <property type="entry name" value="ARM-like"/>
</dbReference>
<dbReference type="Proteomes" id="UP000292702">
    <property type="component" value="Unassembled WGS sequence"/>
</dbReference>
<dbReference type="AlphaFoldDB" id="A0A4R0RTB8"/>
<dbReference type="GO" id="GO:0030686">
    <property type="term" value="C:90S preribosome"/>
    <property type="evidence" value="ECO:0007669"/>
    <property type="project" value="TreeGrafter"/>
</dbReference>
<dbReference type="InterPro" id="IPR040000">
    <property type="entry name" value="NOP9"/>
</dbReference>
<keyword evidence="2" id="KW-0677">Repeat</keyword>
<dbReference type="OrthoDB" id="392571at2759"/>
<evidence type="ECO:0000256" key="5">
    <source>
        <dbReference type="SAM" id="MobiDB-lite"/>
    </source>
</evidence>
<dbReference type="GO" id="GO:0000056">
    <property type="term" value="P:ribosomal small subunit export from nucleus"/>
    <property type="evidence" value="ECO:0007669"/>
    <property type="project" value="TreeGrafter"/>
</dbReference>